<evidence type="ECO:0000313" key="4">
    <source>
        <dbReference type="EMBL" id="VCU71823.1"/>
    </source>
</evidence>
<dbReference type="InterPro" id="IPR012373">
    <property type="entry name" value="Ferrdict_sens_TM"/>
</dbReference>
<name>A0A3P4B693_9BURK</name>
<dbReference type="InterPro" id="IPR006860">
    <property type="entry name" value="FecR"/>
</dbReference>
<dbReference type="RefSeq" id="WP_124081420.1">
    <property type="nucleotide sequence ID" value="NZ_UWPJ01000030.1"/>
</dbReference>
<proteinExistence type="predicted"/>
<sequence length="335" mass="35616">MPMPRPGGSLEHPLDEADLHALREAADWFARLQDAGPDSALRRQWESWLHAADAHARAWEWMMLVSGKMAGLKSAAGAPVSTLLRGNKARGRRRALGAGLALLFCGGAAAPMVFRSLPLRVWMATHHAPTGSIERIVLADGSTLWLDTDSAVNVRLGAAARRLELVQGRIFIETAPDRERPARPFEVTSALGVLRPLGTRFCARMDEGGLDVAVFDGAVDCRPSGAETAGRIVPAGSAATLGRGGVASLRPASRAMQAWIDGVLVAEDVPLGAFIRELSRYRKGGVHCHPAAAGYRLVGSFPSGDVDATLAAIARTLPVRIERGGRERIEVVPAG</sequence>
<accession>A0A3P4B693</accession>
<dbReference type="Pfam" id="PF16220">
    <property type="entry name" value="DUF4880"/>
    <property type="match status" value="1"/>
</dbReference>
<evidence type="ECO:0000313" key="5">
    <source>
        <dbReference type="Proteomes" id="UP000277294"/>
    </source>
</evidence>
<keyword evidence="1" id="KW-1133">Transmembrane helix</keyword>
<keyword evidence="1" id="KW-0812">Transmembrane</keyword>
<dbReference type="Gene3D" id="2.60.120.1440">
    <property type="match status" value="1"/>
</dbReference>
<evidence type="ECO:0000259" key="3">
    <source>
        <dbReference type="Pfam" id="PF16220"/>
    </source>
</evidence>
<evidence type="ECO:0000259" key="2">
    <source>
        <dbReference type="Pfam" id="PF04773"/>
    </source>
</evidence>
<keyword evidence="1" id="KW-0472">Membrane</keyword>
<feature type="domain" description="FecR N-terminal" evidence="3">
    <location>
        <begin position="23"/>
        <end position="60"/>
    </location>
</feature>
<dbReference type="PANTHER" id="PTHR30273:SF2">
    <property type="entry name" value="PROTEIN FECR"/>
    <property type="match status" value="1"/>
</dbReference>
<dbReference type="EMBL" id="UWPJ01000030">
    <property type="protein sequence ID" value="VCU71823.1"/>
    <property type="molecule type" value="Genomic_DNA"/>
</dbReference>
<dbReference type="InterPro" id="IPR032623">
    <property type="entry name" value="FecR_N"/>
</dbReference>
<dbReference type="PIRSF" id="PIRSF018266">
    <property type="entry name" value="FecR"/>
    <property type="match status" value="1"/>
</dbReference>
<dbReference type="Proteomes" id="UP000277294">
    <property type="component" value="Unassembled WGS sequence"/>
</dbReference>
<dbReference type="OrthoDB" id="1100567at2"/>
<feature type="transmembrane region" description="Helical" evidence="1">
    <location>
        <begin position="95"/>
        <end position="114"/>
    </location>
</feature>
<dbReference type="GO" id="GO:0016989">
    <property type="term" value="F:sigma factor antagonist activity"/>
    <property type="evidence" value="ECO:0007669"/>
    <property type="project" value="TreeGrafter"/>
</dbReference>
<gene>
    <name evidence="4" type="ORF">PIGHUM_03913</name>
</gene>
<protein>
    <submittedName>
        <fullName evidence="4">Fec operon regulator FecR</fullName>
    </submittedName>
</protein>
<feature type="domain" description="FecR protein" evidence="2">
    <location>
        <begin position="127"/>
        <end position="219"/>
    </location>
</feature>
<evidence type="ECO:0000256" key="1">
    <source>
        <dbReference type="SAM" id="Phobius"/>
    </source>
</evidence>
<dbReference type="PANTHER" id="PTHR30273">
    <property type="entry name" value="PERIPLASMIC SIGNAL SENSOR AND SIGMA FACTOR ACTIVATOR FECR-RELATED"/>
    <property type="match status" value="1"/>
</dbReference>
<reference evidence="4 5" key="1">
    <citation type="submission" date="2018-10" db="EMBL/GenBank/DDBJ databases">
        <authorList>
            <person name="Criscuolo A."/>
        </authorList>
    </citation>
    <scope>NUCLEOTIDE SEQUENCE [LARGE SCALE GENOMIC DNA]</scope>
    <source>
        <strain evidence="4">DnA1</strain>
    </source>
</reference>
<dbReference type="Pfam" id="PF04773">
    <property type="entry name" value="FecR"/>
    <property type="match status" value="1"/>
</dbReference>
<keyword evidence="5" id="KW-1185">Reference proteome</keyword>
<organism evidence="4 5">
    <name type="scientific">Pigmentiphaga humi</name>
    <dbReference type="NCBI Taxonomy" id="2478468"/>
    <lineage>
        <taxon>Bacteria</taxon>
        <taxon>Pseudomonadati</taxon>
        <taxon>Pseudomonadota</taxon>
        <taxon>Betaproteobacteria</taxon>
        <taxon>Burkholderiales</taxon>
        <taxon>Alcaligenaceae</taxon>
        <taxon>Pigmentiphaga</taxon>
    </lineage>
</organism>
<dbReference type="AlphaFoldDB" id="A0A3P4B693"/>